<accession>A0A815N122</accession>
<proteinExistence type="predicted"/>
<gene>
    <name evidence="1" type="ORF">GPM918_LOCUS33999</name>
    <name evidence="2" type="ORF">SRO942_LOCUS34695</name>
</gene>
<name>A0A815N122_9BILA</name>
<evidence type="ECO:0000313" key="2">
    <source>
        <dbReference type="EMBL" id="CAF4309620.1"/>
    </source>
</evidence>
<dbReference type="AlphaFoldDB" id="A0A815N122"/>
<dbReference type="EMBL" id="CAJNOQ010018524">
    <property type="protein sequence ID" value="CAF1430866.1"/>
    <property type="molecule type" value="Genomic_DNA"/>
</dbReference>
<sequence length="65" mass="7820">MQEFESFWMDDISMFFVLCLNDNDDVMFVEERRGEWYEFKEDRGDDNDVVLMKERCGSGSILYEG</sequence>
<dbReference type="Proteomes" id="UP000663829">
    <property type="component" value="Unassembled WGS sequence"/>
</dbReference>
<organism evidence="1 3">
    <name type="scientific">Didymodactylos carnosus</name>
    <dbReference type="NCBI Taxonomy" id="1234261"/>
    <lineage>
        <taxon>Eukaryota</taxon>
        <taxon>Metazoa</taxon>
        <taxon>Spiralia</taxon>
        <taxon>Gnathifera</taxon>
        <taxon>Rotifera</taxon>
        <taxon>Eurotatoria</taxon>
        <taxon>Bdelloidea</taxon>
        <taxon>Philodinida</taxon>
        <taxon>Philodinidae</taxon>
        <taxon>Didymodactylos</taxon>
    </lineage>
</organism>
<feature type="non-terminal residue" evidence="1">
    <location>
        <position position="1"/>
    </location>
</feature>
<protein>
    <submittedName>
        <fullName evidence="1">Uncharacterized protein</fullName>
    </submittedName>
</protein>
<dbReference type="EMBL" id="CAJOBC010083957">
    <property type="protein sequence ID" value="CAF4309620.1"/>
    <property type="molecule type" value="Genomic_DNA"/>
</dbReference>
<evidence type="ECO:0000313" key="3">
    <source>
        <dbReference type="Proteomes" id="UP000663829"/>
    </source>
</evidence>
<keyword evidence="3" id="KW-1185">Reference proteome</keyword>
<dbReference type="Proteomes" id="UP000681722">
    <property type="component" value="Unassembled WGS sequence"/>
</dbReference>
<evidence type="ECO:0000313" key="1">
    <source>
        <dbReference type="EMBL" id="CAF1430866.1"/>
    </source>
</evidence>
<comment type="caution">
    <text evidence="1">The sequence shown here is derived from an EMBL/GenBank/DDBJ whole genome shotgun (WGS) entry which is preliminary data.</text>
</comment>
<reference evidence="1" key="1">
    <citation type="submission" date="2021-02" db="EMBL/GenBank/DDBJ databases">
        <authorList>
            <person name="Nowell W R."/>
        </authorList>
    </citation>
    <scope>NUCLEOTIDE SEQUENCE</scope>
</reference>